<proteinExistence type="predicted"/>
<protein>
    <submittedName>
        <fullName evidence="1">RNA polymerase sigma-35 factor</fullName>
    </submittedName>
</protein>
<dbReference type="Proteomes" id="UP000027778">
    <property type="component" value="Unassembled WGS sequence"/>
</dbReference>
<organism evidence="1 2">
    <name type="scientific">Bacillus gaemokensis</name>
    <dbReference type="NCBI Taxonomy" id="574375"/>
    <lineage>
        <taxon>Bacteria</taxon>
        <taxon>Bacillati</taxon>
        <taxon>Bacillota</taxon>
        <taxon>Bacilli</taxon>
        <taxon>Bacillales</taxon>
        <taxon>Bacillaceae</taxon>
        <taxon>Bacillus</taxon>
        <taxon>Bacillus cereus group</taxon>
    </lineage>
</organism>
<keyword evidence="2" id="KW-1185">Reference proteome</keyword>
<dbReference type="EMBL" id="JOTM01000001">
    <property type="protein sequence ID" value="KEK25720.1"/>
    <property type="molecule type" value="Genomic_DNA"/>
</dbReference>
<dbReference type="RefSeq" id="WP_033672061.1">
    <property type="nucleotide sequence ID" value="NZ_JOTM01000001.1"/>
</dbReference>
<reference evidence="1 2" key="1">
    <citation type="submission" date="2014-06" db="EMBL/GenBank/DDBJ databases">
        <title>Draft genome sequence of Bacillus gaemokensis JCM 15801 (MCCC 1A00707).</title>
        <authorList>
            <person name="Lai Q."/>
            <person name="Liu Y."/>
            <person name="Shao Z."/>
        </authorList>
    </citation>
    <scope>NUCLEOTIDE SEQUENCE [LARGE SCALE GENOMIC DNA]</scope>
    <source>
        <strain evidence="1 2">JCM 15801</strain>
    </source>
</reference>
<gene>
    <name evidence="1" type="ORF">BAGA_00325</name>
</gene>
<sequence>MTVDYKNPSLGEYKELIRYDAKLTGEIKIAKTFNDDEKSVELKQEKKLVGIRIKIIEASFTLKHKWAKEKATA</sequence>
<dbReference type="OrthoDB" id="2886308at2"/>
<comment type="caution">
    <text evidence="1">The sequence shown here is derived from an EMBL/GenBank/DDBJ whole genome shotgun (WGS) entry which is preliminary data.</text>
</comment>
<name>A0A073KGK3_9BACI</name>
<dbReference type="STRING" id="574375.AZF08_00460"/>
<evidence type="ECO:0000313" key="2">
    <source>
        <dbReference type="Proteomes" id="UP000027778"/>
    </source>
</evidence>
<dbReference type="AlphaFoldDB" id="A0A073KGK3"/>
<evidence type="ECO:0000313" key="1">
    <source>
        <dbReference type="EMBL" id="KEK25720.1"/>
    </source>
</evidence>
<accession>A0A073KGK3</accession>